<name>A0AAW1R1E2_9CHLO</name>
<proteinExistence type="predicted"/>
<organism evidence="3 4">
    <name type="scientific">Elliptochloris bilobata</name>
    <dbReference type="NCBI Taxonomy" id="381761"/>
    <lineage>
        <taxon>Eukaryota</taxon>
        <taxon>Viridiplantae</taxon>
        <taxon>Chlorophyta</taxon>
        <taxon>core chlorophytes</taxon>
        <taxon>Trebouxiophyceae</taxon>
        <taxon>Trebouxiophyceae incertae sedis</taxon>
        <taxon>Elliptochloris clade</taxon>
        <taxon>Elliptochloris</taxon>
    </lineage>
</organism>
<evidence type="ECO:0000313" key="4">
    <source>
        <dbReference type="Proteomes" id="UP001445335"/>
    </source>
</evidence>
<keyword evidence="1" id="KW-0732">Signal</keyword>
<evidence type="ECO:0000259" key="2">
    <source>
        <dbReference type="Pfam" id="PF00535"/>
    </source>
</evidence>
<dbReference type="PANTHER" id="PTHR43630">
    <property type="entry name" value="POLY-BETA-1,6-N-ACETYL-D-GLUCOSAMINE SYNTHASE"/>
    <property type="match status" value="1"/>
</dbReference>
<dbReference type="Pfam" id="PF00535">
    <property type="entry name" value="Glycos_transf_2"/>
    <property type="match status" value="1"/>
</dbReference>
<dbReference type="AlphaFoldDB" id="A0AAW1R1E2"/>
<gene>
    <name evidence="3" type="ORF">WJX81_004467</name>
</gene>
<dbReference type="SUPFAM" id="SSF53448">
    <property type="entry name" value="Nucleotide-diphospho-sugar transferases"/>
    <property type="match status" value="1"/>
</dbReference>
<feature type="signal peptide" evidence="1">
    <location>
        <begin position="1"/>
        <end position="22"/>
    </location>
</feature>
<keyword evidence="4" id="KW-1185">Reference proteome</keyword>
<comment type="caution">
    <text evidence="3">The sequence shown here is derived from an EMBL/GenBank/DDBJ whole genome shotgun (WGS) entry which is preliminary data.</text>
</comment>
<feature type="domain" description="Glycosyltransferase 2-like" evidence="2">
    <location>
        <begin position="221"/>
        <end position="311"/>
    </location>
</feature>
<protein>
    <recommendedName>
        <fullName evidence="2">Glycosyltransferase 2-like domain-containing protein</fullName>
    </recommendedName>
</protein>
<sequence>MALLACAILVALLALHAQPSAALRLAVLPGPAEIQSTFNLERAAAALTQRGHTVSISRERIIEDSVVPPTSLLPGTDQGVVFDAVIAQGQPAIDIADLADKLDVPIVRFLEDREEVDVLHERPAVLVFASAPAAAAIGDLIEEAPRIICSPHTVSDADSQMYGELEERVEELARAKATLLEAGTFWDRVAKSKVEDGGDVEDESGAACAARHNADPPYLGVAMIVKNEAGTIGQTLEGVRGAVDYVTVVDTGSTDGTQEAVKSALAGTPHQLLEHPFEDFATTRNWALQAHGNKTAYCLMIDADFVVEGMWHGRAAARRLVHECRGRSLPLCAKGIKIWLTLGQLSFFSNRMFPGDGLGTPAGWKYTYPVHEVPSRDELAYLNVYTVEDSVKYGRVRMRNIPITHNKSPTRWRNLDLPLLTKEHEKRPNDTRVIFYLAQTLDLIGELEPALAMYQKRIDAGGWLQEVFEAHMRRGRILHENLKERDPVPDFLAASAISPARAEPLIWLCWHYHGLLERCGVDDRVCHLQNRVAAYYYAKAAAELPYPSGEALFIHDSVYDYQAKEALSIHAWYVAKELGDAFGAGREAAAAVLATKAEPHRLRNLELYGGLPQAADAREAAEARLCCAAADAARQVERTRDVPDEGAARREARPWYAFGR</sequence>
<dbReference type="InterPro" id="IPR029044">
    <property type="entry name" value="Nucleotide-diphossugar_trans"/>
</dbReference>
<dbReference type="PANTHER" id="PTHR43630:SF2">
    <property type="entry name" value="GLYCOSYLTRANSFERASE"/>
    <property type="match status" value="1"/>
</dbReference>
<dbReference type="InterPro" id="IPR001173">
    <property type="entry name" value="Glyco_trans_2-like"/>
</dbReference>
<feature type="chain" id="PRO_5043362824" description="Glycosyltransferase 2-like domain-containing protein" evidence="1">
    <location>
        <begin position="23"/>
        <end position="660"/>
    </location>
</feature>
<dbReference type="Gene3D" id="3.90.550.10">
    <property type="entry name" value="Spore Coat Polysaccharide Biosynthesis Protein SpsA, Chain A"/>
    <property type="match status" value="1"/>
</dbReference>
<accession>A0AAW1R1E2</accession>
<reference evidence="3 4" key="1">
    <citation type="journal article" date="2024" name="Nat. Commun.">
        <title>Phylogenomics reveals the evolutionary origins of lichenization in chlorophyte algae.</title>
        <authorList>
            <person name="Puginier C."/>
            <person name="Libourel C."/>
            <person name="Otte J."/>
            <person name="Skaloud P."/>
            <person name="Haon M."/>
            <person name="Grisel S."/>
            <person name="Petersen M."/>
            <person name="Berrin J.G."/>
            <person name="Delaux P.M."/>
            <person name="Dal Grande F."/>
            <person name="Keller J."/>
        </authorList>
    </citation>
    <scope>NUCLEOTIDE SEQUENCE [LARGE SCALE GENOMIC DNA]</scope>
    <source>
        <strain evidence="3 4">SAG 245.80</strain>
    </source>
</reference>
<evidence type="ECO:0000256" key="1">
    <source>
        <dbReference type="SAM" id="SignalP"/>
    </source>
</evidence>
<dbReference type="Proteomes" id="UP001445335">
    <property type="component" value="Unassembled WGS sequence"/>
</dbReference>
<evidence type="ECO:0000313" key="3">
    <source>
        <dbReference type="EMBL" id="KAK9827659.1"/>
    </source>
</evidence>
<dbReference type="EMBL" id="JALJOU010000056">
    <property type="protein sequence ID" value="KAK9827659.1"/>
    <property type="molecule type" value="Genomic_DNA"/>
</dbReference>